<feature type="non-terminal residue" evidence="1">
    <location>
        <position position="80"/>
    </location>
</feature>
<evidence type="ECO:0000313" key="2">
    <source>
        <dbReference type="Proteomes" id="UP001458415"/>
    </source>
</evidence>
<reference evidence="1 2" key="1">
    <citation type="submission" date="2024-06" db="EMBL/GenBank/DDBJ databases">
        <title>The Natural Products Discovery Center: Release of the First 8490 Sequenced Strains for Exploring Actinobacteria Biosynthetic Diversity.</title>
        <authorList>
            <person name="Kalkreuter E."/>
            <person name="Kautsar S.A."/>
            <person name="Yang D."/>
            <person name="Bader C.D."/>
            <person name="Teijaro C.N."/>
            <person name="Fluegel L."/>
            <person name="Davis C.M."/>
            <person name="Simpson J.R."/>
            <person name="Lauterbach L."/>
            <person name="Steele A.D."/>
            <person name="Gui C."/>
            <person name="Meng S."/>
            <person name="Li G."/>
            <person name="Viehrig K."/>
            <person name="Ye F."/>
            <person name="Su P."/>
            <person name="Kiefer A.F."/>
            <person name="Nichols A."/>
            <person name="Cepeda A.J."/>
            <person name="Yan W."/>
            <person name="Fan B."/>
            <person name="Jiang Y."/>
            <person name="Adhikari A."/>
            <person name="Zheng C.-J."/>
            <person name="Schuster L."/>
            <person name="Cowan T.M."/>
            <person name="Smanski M.J."/>
            <person name="Chevrette M.G."/>
            <person name="De Carvalho L.P.S."/>
            <person name="Shen B."/>
        </authorList>
    </citation>
    <scope>NUCLEOTIDE SEQUENCE [LARGE SCALE GENOMIC DNA]</scope>
    <source>
        <strain evidence="1 2">NPDC000634</strain>
    </source>
</reference>
<keyword evidence="2" id="KW-1185">Reference proteome</keyword>
<name>A0ABV1W940_9ACTN</name>
<organism evidence="1 2">
    <name type="scientific">Streptomyces carpinensis</name>
    <dbReference type="NCBI Taxonomy" id="66369"/>
    <lineage>
        <taxon>Bacteria</taxon>
        <taxon>Bacillati</taxon>
        <taxon>Actinomycetota</taxon>
        <taxon>Actinomycetes</taxon>
        <taxon>Kitasatosporales</taxon>
        <taxon>Streptomycetaceae</taxon>
        <taxon>Streptomyces</taxon>
    </lineage>
</organism>
<evidence type="ECO:0000313" key="1">
    <source>
        <dbReference type="EMBL" id="MER6980672.1"/>
    </source>
</evidence>
<sequence length="80" mass="8464">MEEFSLPEDITALNDDELDALLDGAVKAFDAKAGSSTVTTDDLAKLRELATAVDSIRTEKAERIAAAEQAAAEIEQLAAQ</sequence>
<comment type="caution">
    <text evidence="1">The sequence shown here is derived from an EMBL/GenBank/DDBJ whole genome shotgun (WGS) entry which is preliminary data.</text>
</comment>
<proteinExistence type="predicted"/>
<protein>
    <submittedName>
        <fullName evidence="1">Cell wall protein</fullName>
    </submittedName>
</protein>
<gene>
    <name evidence="1" type="ORF">ABT317_27800</name>
</gene>
<dbReference type="Proteomes" id="UP001458415">
    <property type="component" value="Unassembled WGS sequence"/>
</dbReference>
<accession>A0ABV1W940</accession>
<dbReference type="EMBL" id="JBEPCU010000598">
    <property type="protein sequence ID" value="MER6980672.1"/>
    <property type="molecule type" value="Genomic_DNA"/>
</dbReference>